<evidence type="ECO:0000313" key="2">
    <source>
        <dbReference type="EMBL" id="MBR7677724.1"/>
    </source>
</evidence>
<organism evidence="2 3">
    <name type="scientific">Streptomyces daliensis</name>
    <dbReference type="NCBI Taxonomy" id="299421"/>
    <lineage>
        <taxon>Bacteria</taxon>
        <taxon>Bacillati</taxon>
        <taxon>Actinomycetota</taxon>
        <taxon>Actinomycetes</taxon>
        <taxon>Kitasatosporales</taxon>
        <taxon>Streptomycetaceae</taxon>
        <taxon>Streptomyces</taxon>
    </lineage>
</organism>
<accession>A0A8T4J7W8</accession>
<protein>
    <submittedName>
        <fullName evidence="2">Uncharacterized protein</fullName>
    </submittedName>
</protein>
<reference evidence="2" key="1">
    <citation type="submission" date="2021-04" db="EMBL/GenBank/DDBJ databases">
        <title>Sequencing of actinobacteria type strains.</title>
        <authorList>
            <person name="Nguyen G.-S."/>
            <person name="Wentzel A."/>
        </authorList>
    </citation>
    <scope>NUCLEOTIDE SEQUENCE</scope>
    <source>
        <strain evidence="2">DSM 42095</strain>
    </source>
</reference>
<name>A0A8T4J7W8_9ACTN</name>
<proteinExistence type="predicted"/>
<evidence type="ECO:0000313" key="3">
    <source>
        <dbReference type="Proteomes" id="UP000675554"/>
    </source>
</evidence>
<feature type="region of interest" description="Disordered" evidence="1">
    <location>
        <begin position="138"/>
        <end position="158"/>
    </location>
</feature>
<feature type="non-terminal residue" evidence="2">
    <location>
        <position position="1"/>
    </location>
</feature>
<dbReference type="AlphaFoldDB" id="A0A8T4J7W8"/>
<comment type="caution">
    <text evidence="2">The sequence shown here is derived from an EMBL/GenBank/DDBJ whole genome shotgun (WGS) entry which is preliminary data.</text>
</comment>
<evidence type="ECO:0000256" key="1">
    <source>
        <dbReference type="SAM" id="MobiDB-lite"/>
    </source>
</evidence>
<feature type="region of interest" description="Disordered" evidence="1">
    <location>
        <begin position="94"/>
        <end position="124"/>
    </location>
</feature>
<dbReference type="Proteomes" id="UP000675554">
    <property type="component" value="Unassembled WGS sequence"/>
</dbReference>
<gene>
    <name evidence="2" type="ORF">KDA82_33005</name>
</gene>
<sequence length="193" mass="20148">LEAGPYPRLARIAPDPATANRLGNDGLAVAAVEHPDLWSSPFGDHVPVLIARTLGVELTVVSDGSGPLRLNEGARGGRLYVYYNGRDRYQALTPVAGPSTRRSDGRGLTASPPTAPVTAPPAMTATPIPMPPSMPVPRPTPTPAVPKGEAVPERAGAAGAWDAALTEWLDALDAVETVRAREPRAAARWDAGE</sequence>
<feature type="non-terminal residue" evidence="2">
    <location>
        <position position="193"/>
    </location>
</feature>
<keyword evidence="3" id="KW-1185">Reference proteome</keyword>
<dbReference type="EMBL" id="JAGSMN010001049">
    <property type="protein sequence ID" value="MBR7677724.1"/>
    <property type="molecule type" value="Genomic_DNA"/>
</dbReference>